<evidence type="ECO:0000313" key="3">
    <source>
        <dbReference type="Proteomes" id="UP000057158"/>
    </source>
</evidence>
<feature type="domain" description="Methyltransferase" evidence="1">
    <location>
        <begin position="133"/>
        <end position="234"/>
    </location>
</feature>
<sequence length="281" mass="31165">MSNKGYWIYSAIARKVLEAMDRGETGIEISADLNLSRETFPLCGDELVLDGENRLSREELRQIEGKESRIYYLEGGRLDVLEERGEGYYKLVPTDQAPLLEISGVKMHISKGINPFESAGQMAAQVVKKGDRVLDTCSGLGYAAQAAVRLGARDVLSVEKSATVMALREKNPWSRGIFGPNIQLVQGDIEEYIRTLPAASFDSVIHDPPRFSLAGELYGEPFYREIYRVLKRRGALFHYTGNPHLLKRGASFVDHAAQRLRAAGFTKVVKVAALMGVTAQK</sequence>
<dbReference type="Gene3D" id="3.40.50.150">
    <property type="entry name" value="Vaccinia Virus protein VP39"/>
    <property type="match status" value="1"/>
</dbReference>
<dbReference type="GO" id="GO:0008168">
    <property type="term" value="F:methyltransferase activity"/>
    <property type="evidence" value="ECO:0007669"/>
    <property type="project" value="UniProtKB-KW"/>
</dbReference>
<keyword evidence="3" id="KW-1185">Reference proteome</keyword>
<dbReference type="KEGG" id="des:DSOUD_0817"/>
<dbReference type="PATRIC" id="fig|1603606.3.peg.898"/>
<dbReference type="AlphaFoldDB" id="A0A0M4CV80"/>
<proteinExistence type="predicted"/>
<dbReference type="EMBL" id="CP010802">
    <property type="protein sequence ID" value="ALC15604.1"/>
    <property type="molecule type" value="Genomic_DNA"/>
</dbReference>
<organism evidence="2 3">
    <name type="scientific">Desulfuromonas soudanensis</name>
    <dbReference type="NCBI Taxonomy" id="1603606"/>
    <lineage>
        <taxon>Bacteria</taxon>
        <taxon>Pseudomonadati</taxon>
        <taxon>Thermodesulfobacteriota</taxon>
        <taxon>Desulfuromonadia</taxon>
        <taxon>Desulfuromonadales</taxon>
        <taxon>Desulfuromonadaceae</taxon>
        <taxon>Desulfuromonas</taxon>
    </lineage>
</organism>
<dbReference type="STRING" id="1603606.DSOUD_0817"/>
<accession>A0A0M4CV80</accession>
<evidence type="ECO:0000259" key="1">
    <source>
        <dbReference type="Pfam" id="PF13649"/>
    </source>
</evidence>
<dbReference type="RefSeq" id="WP_053549797.1">
    <property type="nucleotide sequence ID" value="NZ_CP010802.1"/>
</dbReference>
<protein>
    <submittedName>
        <fullName evidence="2">Putative SAM-dependent methyltransferase</fullName>
    </submittedName>
</protein>
<keyword evidence="2" id="KW-0489">Methyltransferase</keyword>
<dbReference type="OrthoDB" id="9786494at2"/>
<keyword evidence="2" id="KW-0808">Transferase</keyword>
<dbReference type="GO" id="GO:0032259">
    <property type="term" value="P:methylation"/>
    <property type="evidence" value="ECO:0007669"/>
    <property type="project" value="UniProtKB-KW"/>
</dbReference>
<name>A0A0M4CV80_9BACT</name>
<dbReference type="SUPFAM" id="SSF53335">
    <property type="entry name" value="S-adenosyl-L-methionine-dependent methyltransferases"/>
    <property type="match status" value="1"/>
</dbReference>
<reference evidence="2 3" key="1">
    <citation type="submission" date="2015-07" db="EMBL/GenBank/DDBJ databases">
        <title>Isolation and Genomic Characterization of a Novel Halophilic Metal-Reducing Deltaproteobacterium from the Deep Subsurface.</title>
        <authorList>
            <person name="Badalamenti J.P."/>
            <person name="Summers Z.M."/>
            <person name="Gralnick J.A."/>
            <person name="Bond D.R."/>
        </authorList>
    </citation>
    <scope>NUCLEOTIDE SEQUENCE [LARGE SCALE GENOMIC DNA]</scope>
    <source>
        <strain evidence="2 3">WTL</strain>
    </source>
</reference>
<dbReference type="CDD" id="cd02440">
    <property type="entry name" value="AdoMet_MTases"/>
    <property type="match status" value="1"/>
</dbReference>
<dbReference type="Pfam" id="PF13649">
    <property type="entry name" value="Methyltransf_25"/>
    <property type="match status" value="1"/>
</dbReference>
<dbReference type="InterPro" id="IPR041698">
    <property type="entry name" value="Methyltransf_25"/>
</dbReference>
<dbReference type="InterPro" id="IPR029063">
    <property type="entry name" value="SAM-dependent_MTases_sf"/>
</dbReference>
<gene>
    <name evidence="2" type="ORF">DSOUD_0817</name>
</gene>
<evidence type="ECO:0000313" key="2">
    <source>
        <dbReference type="EMBL" id="ALC15604.1"/>
    </source>
</evidence>
<dbReference type="Proteomes" id="UP000057158">
    <property type="component" value="Chromosome"/>
</dbReference>